<comment type="similarity">
    <text evidence="6">Belongs to the NAD kinase family.</text>
</comment>
<dbReference type="InterPro" id="IPR017437">
    <property type="entry name" value="ATP-NAD_kinase_PpnK-typ_C"/>
</dbReference>
<evidence type="ECO:0000256" key="4">
    <source>
        <dbReference type="ARBA" id="ARBA00023027"/>
    </source>
</evidence>
<dbReference type="Pfam" id="PF01513">
    <property type="entry name" value="NAD_kinase"/>
    <property type="match status" value="1"/>
</dbReference>
<evidence type="ECO:0000256" key="1">
    <source>
        <dbReference type="ARBA" id="ARBA00022679"/>
    </source>
</evidence>
<feature type="binding site" evidence="6">
    <location>
        <position position="245"/>
    </location>
    <ligand>
        <name>NAD(+)</name>
        <dbReference type="ChEBI" id="CHEBI:57540"/>
    </ligand>
</feature>
<comment type="caution">
    <text evidence="7">The sequence shown here is derived from an EMBL/GenBank/DDBJ whole genome shotgun (WGS) entry which is preliminary data.</text>
</comment>
<dbReference type="EC" id="2.7.1.23" evidence="6"/>
<dbReference type="Gene3D" id="2.60.200.30">
    <property type="entry name" value="Probable inorganic polyphosphate/atp-NAD kinase, domain 2"/>
    <property type="match status" value="1"/>
</dbReference>
<keyword evidence="6" id="KW-0547">Nucleotide-binding</keyword>
<comment type="cofactor">
    <cofactor evidence="6">
        <name>a divalent metal cation</name>
        <dbReference type="ChEBI" id="CHEBI:60240"/>
    </cofactor>
</comment>
<dbReference type="PANTHER" id="PTHR20275:SF0">
    <property type="entry name" value="NAD KINASE"/>
    <property type="match status" value="1"/>
</dbReference>
<keyword evidence="6" id="KW-0067">ATP-binding</keyword>
<dbReference type="InterPro" id="IPR017438">
    <property type="entry name" value="ATP-NAD_kinase_N"/>
</dbReference>
<comment type="catalytic activity">
    <reaction evidence="5 6">
        <text>NAD(+) + ATP = ADP + NADP(+) + H(+)</text>
        <dbReference type="Rhea" id="RHEA:18629"/>
        <dbReference type="ChEBI" id="CHEBI:15378"/>
        <dbReference type="ChEBI" id="CHEBI:30616"/>
        <dbReference type="ChEBI" id="CHEBI:57540"/>
        <dbReference type="ChEBI" id="CHEBI:58349"/>
        <dbReference type="ChEBI" id="CHEBI:456216"/>
        <dbReference type="EC" id="2.7.1.23"/>
    </reaction>
</comment>
<dbReference type="NCBIfam" id="NF002561">
    <property type="entry name" value="PRK02155.1"/>
    <property type="match status" value="1"/>
</dbReference>
<dbReference type="PANTHER" id="PTHR20275">
    <property type="entry name" value="NAD KINASE"/>
    <property type="match status" value="1"/>
</dbReference>
<proteinExistence type="inferred from homology"/>
<evidence type="ECO:0000256" key="5">
    <source>
        <dbReference type="ARBA" id="ARBA00047925"/>
    </source>
</evidence>
<comment type="function">
    <text evidence="6">Involved in the regulation of the intracellular balance of NAD and NADP, and is a key enzyme in the biosynthesis of NADP. Catalyzes specifically the phosphorylation on 2'-hydroxyl of the adenosine moiety of NAD to yield NADP.</text>
</comment>
<feature type="binding site" evidence="6">
    <location>
        <begin position="146"/>
        <end position="147"/>
    </location>
    <ligand>
        <name>NAD(+)</name>
        <dbReference type="ChEBI" id="CHEBI:57540"/>
    </ligand>
</feature>
<comment type="subcellular location">
    <subcellularLocation>
        <location evidence="6">Cytoplasm</location>
    </subcellularLocation>
</comment>
<keyword evidence="6" id="KW-0963">Cytoplasm</keyword>
<dbReference type="InterPro" id="IPR016064">
    <property type="entry name" value="NAD/diacylglycerol_kinase_sf"/>
</dbReference>
<dbReference type="GO" id="GO:0003951">
    <property type="term" value="F:NAD+ kinase activity"/>
    <property type="evidence" value="ECO:0007669"/>
    <property type="project" value="UniProtKB-UniRule"/>
</dbReference>
<keyword evidence="8" id="KW-1185">Reference proteome</keyword>
<dbReference type="SUPFAM" id="SSF111331">
    <property type="entry name" value="NAD kinase/diacylglycerol kinase-like"/>
    <property type="match status" value="1"/>
</dbReference>
<evidence type="ECO:0000256" key="6">
    <source>
        <dbReference type="HAMAP-Rule" id="MF_00361"/>
    </source>
</evidence>
<dbReference type="EMBL" id="VDUY01000003">
    <property type="protein sequence ID" value="TXL66163.1"/>
    <property type="molecule type" value="Genomic_DNA"/>
</dbReference>
<dbReference type="GO" id="GO:0051287">
    <property type="term" value="F:NAD binding"/>
    <property type="evidence" value="ECO:0007669"/>
    <property type="project" value="UniProtKB-ARBA"/>
</dbReference>
<dbReference type="GO" id="GO:0005524">
    <property type="term" value="F:ATP binding"/>
    <property type="evidence" value="ECO:0007669"/>
    <property type="project" value="UniProtKB-KW"/>
</dbReference>
<feature type="binding site" evidence="6">
    <location>
        <begin position="187"/>
        <end position="192"/>
    </location>
    <ligand>
        <name>NAD(+)</name>
        <dbReference type="ChEBI" id="CHEBI:57540"/>
    </ligand>
</feature>
<accession>A0A5C8NY41</accession>
<keyword evidence="4 6" id="KW-0520">NAD</keyword>
<evidence type="ECO:0000256" key="2">
    <source>
        <dbReference type="ARBA" id="ARBA00022777"/>
    </source>
</evidence>
<comment type="caution">
    <text evidence="6">Lacks conserved residue(s) required for the propagation of feature annotation.</text>
</comment>
<dbReference type="OrthoDB" id="9774737at2"/>
<dbReference type="Gene3D" id="3.40.50.10330">
    <property type="entry name" value="Probable inorganic polyphosphate/atp-NAD kinase, domain 1"/>
    <property type="match status" value="1"/>
</dbReference>
<keyword evidence="3 6" id="KW-0521">NADP</keyword>
<sequence length="296" mass="32525">MRSPFRTVALAGRYQTEGVAPAIAQIGDFLRARGMSVLLERGTAESIGRPDEAADAEEIGHQADLAVAVGGDGTMLGLARELAPYEVPLVGINHGRLGFVTDIALENWHDALGMILDGHYHAEERTLLTARVVRDQEIVWSALAMNDVVVNRSSRTGMIELQVHVDDLYMYSQRADGLIVATPTGSTAYALSANGPILHPQVQGIVMVPVAPQALSNRPIVLPDDVTITIRVVEGREPRVAGDMQVFSDLHVGDDIIVQRAPFRCRFLHPPDYTYYATLRGKLNWHELPILQQRKR</sequence>
<dbReference type="InterPro" id="IPR002504">
    <property type="entry name" value="NADK"/>
</dbReference>
<feature type="binding site" evidence="6">
    <location>
        <position position="176"/>
    </location>
    <ligand>
        <name>NAD(+)</name>
        <dbReference type="ChEBI" id="CHEBI:57540"/>
    </ligand>
</feature>
<dbReference type="GO" id="GO:0019674">
    <property type="term" value="P:NAD+ metabolic process"/>
    <property type="evidence" value="ECO:0007669"/>
    <property type="project" value="InterPro"/>
</dbReference>
<feature type="binding site" evidence="6">
    <location>
        <position position="211"/>
    </location>
    <ligand>
        <name>NAD(+)</name>
        <dbReference type="ChEBI" id="CHEBI:57540"/>
    </ligand>
</feature>
<dbReference type="GO" id="GO:0005737">
    <property type="term" value="C:cytoplasm"/>
    <property type="evidence" value="ECO:0007669"/>
    <property type="project" value="UniProtKB-SubCell"/>
</dbReference>
<keyword evidence="1 6" id="KW-0808">Transferase</keyword>
<gene>
    <name evidence="6" type="primary">nadK</name>
    <name evidence="7" type="ORF">FHP08_08795</name>
</gene>
<feature type="active site" description="Proton acceptor" evidence="6">
    <location>
        <position position="72"/>
    </location>
</feature>
<evidence type="ECO:0000256" key="3">
    <source>
        <dbReference type="ARBA" id="ARBA00022857"/>
    </source>
</evidence>
<dbReference type="RefSeq" id="WP_147704075.1">
    <property type="nucleotide sequence ID" value="NZ_VDUY01000003.1"/>
</dbReference>
<feature type="binding site" evidence="6">
    <location>
        <position position="174"/>
    </location>
    <ligand>
        <name>NAD(+)</name>
        <dbReference type="ChEBI" id="CHEBI:57540"/>
    </ligand>
</feature>
<feature type="binding site" evidence="6">
    <location>
        <begin position="72"/>
        <end position="73"/>
    </location>
    <ligand>
        <name>NAD(+)</name>
        <dbReference type="ChEBI" id="CHEBI:57540"/>
    </ligand>
</feature>
<dbReference type="HAMAP" id="MF_00361">
    <property type="entry name" value="NAD_kinase"/>
    <property type="match status" value="1"/>
</dbReference>
<protein>
    <recommendedName>
        <fullName evidence="6">NAD kinase</fullName>
        <ecNumber evidence="6">2.7.1.23</ecNumber>
    </recommendedName>
    <alternativeName>
        <fullName evidence="6">ATP-dependent NAD kinase</fullName>
    </alternativeName>
</protein>
<evidence type="ECO:0000313" key="7">
    <source>
        <dbReference type="EMBL" id="TXL66163.1"/>
    </source>
</evidence>
<dbReference type="Pfam" id="PF20143">
    <property type="entry name" value="NAD_kinase_C"/>
    <property type="match status" value="1"/>
</dbReference>
<evidence type="ECO:0000313" key="8">
    <source>
        <dbReference type="Proteomes" id="UP000321548"/>
    </source>
</evidence>
<reference evidence="7 8" key="1">
    <citation type="submission" date="2019-06" db="EMBL/GenBank/DDBJ databases">
        <title>Quisquiliibacterium sp. nov., isolated from a maize field.</title>
        <authorList>
            <person name="Lin S.-Y."/>
            <person name="Tsai C.-F."/>
            <person name="Young C.-C."/>
        </authorList>
    </citation>
    <scope>NUCLEOTIDE SEQUENCE [LARGE SCALE GENOMIC DNA]</scope>
    <source>
        <strain evidence="7 8">CC-CFT501</strain>
    </source>
</reference>
<dbReference type="AlphaFoldDB" id="A0A5C8NY41"/>
<dbReference type="GO" id="GO:0006741">
    <property type="term" value="P:NADP+ biosynthetic process"/>
    <property type="evidence" value="ECO:0007669"/>
    <property type="project" value="UniProtKB-UniRule"/>
</dbReference>
<dbReference type="Proteomes" id="UP000321548">
    <property type="component" value="Unassembled WGS sequence"/>
</dbReference>
<dbReference type="GO" id="GO:0046872">
    <property type="term" value="F:metal ion binding"/>
    <property type="evidence" value="ECO:0007669"/>
    <property type="project" value="UniProtKB-UniRule"/>
</dbReference>
<keyword evidence="2 6" id="KW-0418">Kinase</keyword>
<organism evidence="7 8">
    <name type="scientific">Zeimonas arvi</name>
    <dbReference type="NCBI Taxonomy" id="2498847"/>
    <lineage>
        <taxon>Bacteria</taxon>
        <taxon>Pseudomonadati</taxon>
        <taxon>Pseudomonadota</taxon>
        <taxon>Betaproteobacteria</taxon>
        <taxon>Burkholderiales</taxon>
        <taxon>Burkholderiaceae</taxon>
        <taxon>Zeimonas</taxon>
    </lineage>
</organism>
<name>A0A5C8NY41_9BURK</name>